<dbReference type="EC" id="3.5.1.44" evidence="3"/>
<dbReference type="SUPFAM" id="SSF64438">
    <property type="entry name" value="CNF1/YfiH-like putative cysteine hydrolases"/>
    <property type="match status" value="1"/>
</dbReference>
<organism evidence="4 5">
    <name type="scientific">Anoxybacillus flavithermus (strain DSM 21510 / WK1)</name>
    <dbReference type="NCBI Taxonomy" id="491915"/>
    <lineage>
        <taxon>Bacteria</taxon>
        <taxon>Bacillati</taxon>
        <taxon>Bacillota</taxon>
        <taxon>Bacilli</taxon>
        <taxon>Bacillales</taxon>
        <taxon>Anoxybacillaceae</taxon>
        <taxon>Anoxybacillus</taxon>
    </lineage>
</organism>
<dbReference type="eggNOG" id="COG1871">
    <property type="taxonomic scope" value="Bacteria"/>
</dbReference>
<dbReference type="KEGG" id="afl:Aflv_1714"/>
<dbReference type="CDD" id="cd16352">
    <property type="entry name" value="CheD"/>
    <property type="match status" value="1"/>
</dbReference>
<dbReference type="Proteomes" id="UP000000742">
    <property type="component" value="Chromosome"/>
</dbReference>
<gene>
    <name evidence="3 4" type="primary">cheD</name>
    <name evidence="4" type="ordered locus">Aflv_1714</name>
</gene>
<keyword evidence="1 3" id="KW-0145">Chemotaxis</keyword>
<dbReference type="Gene3D" id="3.30.1330.200">
    <property type="match status" value="1"/>
</dbReference>
<evidence type="ECO:0000313" key="4">
    <source>
        <dbReference type="EMBL" id="ACJ34075.1"/>
    </source>
</evidence>
<dbReference type="InterPro" id="IPR038592">
    <property type="entry name" value="CheD-like_sf"/>
</dbReference>
<sequence>MWTVMSEIVQVVKVGIADMNVVKAPHVIRTCGLGSCVGVVVYDLVKEVAGMAHVMLPDSSLAKSETMNVAKYADTAIEELIRRVIGAGGRNGHLKAKMAGGAQMFQFRTGTTDMMRIGPRNVEAVREQLQRFRIPIVAEDVGGNSGRTIEFHPKTGMLLIRTVNQGVREM</sequence>
<dbReference type="Pfam" id="PF03975">
    <property type="entry name" value="CheD"/>
    <property type="match status" value="1"/>
</dbReference>
<keyword evidence="2 3" id="KW-0378">Hydrolase</keyword>
<dbReference type="STRING" id="491915.Aflv_1714"/>
<protein>
    <recommendedName>
        <fullName evidence="3">Probable chemoreceptor glutamine deamidase CheD</fullName>
        <ecNumber evidence="3">3.5.1.44</ecNumber>
    </recommendedName>
</protein>
<dbReference type="EMBL" id="CP000922">
    <property type="protein sequence ID" value="ACJ34075.1"/>
    <property type="molecule type" value="Genomic_DNA"/>
</dbReference>
<evidence type="ECO:0000313" key="5">
    <source>
        <dbReference type="Proteomes" id="UP000000742"/>
    </source>
</evidence>
<accession>B7GG94</accession>
<evidence type="ECO:0000256" key="2">
    <source>
        <dbReference type="ARBA" id="ARBA00022801"/>
    </source>
</evidence>
<evidence type="ECO:0000256" key="3">
    <source>
        <dbReference type="HAMAP-Rule" id="MF_01440"/>
    </source>
</evidence>
<dbReference type="AlphaFoldDB" id="B7GG94"/>
<proteinExistence type="inferred from homology"/>
<comment type="similarity">
    <text evidence="3">Belongs to the CheD family.</text>
</comment>
<evidence type="ECO:0000256" key="1">
    <source>
        <dbReference type="ARBA" id="ARBA00022500"/>
    </source>
</evidence>
<dbReference type="PANTHER" id="PTHR35147">
    <property type="entry name" value="CHEMORECEPTOR GLUTAMINE DEAMIDASE CHED-RELATED"/>
    <property type="match status" value="1"/>
</dbReference>
<dbReference type="HOGENOM" id="CLU_087854_2_0_9"/>
<comment type="catalytic activity">
    <reaction evidence="3">
        <text>L-glutaminyl-[protein] + H2O = L-glutamyl-[protein] + NH4(+)</text>
        <dbReference type="Rhea" id="RHEA:16441"/>
        <dbReference type="Rhea" id="RHEA-COMP:10207"/>
        <dbReference type="Rhea" id="RHEA-COMP:10208"/>
        <dbReference type="ChEBI" id="CHEBI:15377"/>
        <dbReference type="ChEBI" id="CHEBI:28938"/>
        <dbReference type="ChEBI" id="CHEBI:29973"/>
        <dbReference type="ChEBI" id="CHEBI:30011"/>
        <dbReference type="EC" id="3.5.1.44"/>
    </reaction>
</comment>
<dbReference type="InterPro" id="IPR005659">
    <property type="entry name" value="Chemorcpt_Glu_NH3ase_CheD"/>
</dbReference>
<comment type="function">
    <text evidence="3">Probably deamidates glutamine residues to glutamate on methyl-accepting chemotaxis receptors (MCPs), playing an important role in chemotaxis.</text>
</comment>
<reference evidence="4 5" key="1">
    <citation type="journal article" date="2008" name="Genome Biol.">
        <title>Encapsulated in silica: genome, proteome and physiology of the thermophilic bacterium Anoxybacillus flavithermus WK1.</title>
        <authorList>
            <person name="Saw J.H."/>
            <person name="Mountain B.W."/>
            <person name="Feng L."/>
            <person name="Omelchenko M.V."/>
            <person name="Hou S."/>
            <person name="Saito J.A."/>
            <person name="Stott M.B."/>
            <person name="Li D."/>
            <person name="Zhao G."/>
            <person name="Wu J."/>
            <person name="Galperin M.Y."/>
            <person name="Koonin E.V."/>
            <person name="Makarova K.S."/>
            <person name="Wolf Y.I."/>
            <person name="Rigden D.J."/>
            <person name="Dunfield P.F."/>
            <person name="Wang L."/>
            <person name="Alam M."/>
        </authorList>
    </citation>
    <scope>NUCLEOTIDE SEQUENCE [LARGE SCALE GENOMIC DNA]</scope>
    <source>
        <strain evidence="5">DSM 21510 / WK1</strain>
    </source>
</reference>
<dbReference type="PANTHER" id="PTHR35147:SF1">
    <property type="entry name" value="CHEMORECEPTOR GLUTAMINE DEAMIDASE CHED-RELATED"/>
    <property type="match status" value="1"/>
</dbReference>
<dbReference type="GO" id="GO:0006935">
    <property type="term" value="P:chemotaxis"/>
    <property type="evidence" value="ECO:0007669"/>
    <property type="project" value="UniProtKB-UniRule"/>
</dbReference>
<dbReference type="GO" id="GO:0050568">
    <property type="term" value="F:protein-glutamine glutaminase activity"/>
    <property type="evidence" value="ECO:0007669"/>
    <property type="project" value="UniProtKB-UniRule"/>
</dbReference>
<dbReference type="HAMAP" id="MF_01440">
    <property type="entry name" value="CheD"/>
    <property type="match status" value="1"/>
</dbReference>
<name>B7GG94_ANOFW</name>
<dbReference type="InterPro" id="IPR011324">
    <property type="entry name" value="Cytotoxic_necrot_fac-like_cat"/>
</dbReference>